<dbReference type="RefSeq" id="WP_019253365.1">
    <property type="nucleotide sequence ID" value="NZ_CAJSZG010000032.1"/>
</dbReference>
<protein>
    <submittedName>
        <fullName evidence="1">Uncharacterized protein</fullName>
    </submittedName>
</protein>
<dbReference type="EMBL" id="WJMV01000012">
    <property type="protein sequence ID" value="MRG75060.1"/>
    <property type="molecule type" value="Genomic_DNA"/>
</dbReference>
<name>A0A6A8DWY5_LIMRT</name>
<proteinExistence type="predicted"/>
<sequence length="57" mass="6263">MNLDITALILKQEPIIYEGIEYLVTSSYGDGTVDLTNAYGTINVTFAELEEGLEYAS</sequence>
<comment type="caution">
    <text evidence="1">The sequence shown here is derived from an EMBL/GenBank/DDBJ whole genome shotgun (WGS) entry which is preliminary data.</text>
</comment>
<accession>A0A6A8DWY5</accession>
<evidence type="ECO:0000313" key="2">
    <source>
        <dbReference type="Proteomes" id="UP000452188"/>
    </source>
</evidence>
<reference evidence="1 2" key="1">
    <citation type="submission" date="2019-11" db="EMBL/GenBank/DDBJ databases">
        <title>Draft genome sequence of 12 host-associated Lactobacillus reuteri rodent strains.</title>
        <authorList>
            <person name="Zhang S."/>
            <person name="Ozcam M."/>
            <person name="Van Pijkeren J.P."/>
        </authorList>
    </citation>
    <scope>NUCLEOTIDE SEQUENCE [LARGE SCALE GENOMIC DNA]</scope>
    <source>
        <strain evidence="1 2">6799jm-1</strain>
    </source>
</reference>
<evidence type="ECO:0000313" key="1">
    <source>
        <dbReference type="EMBL" id="MRG75060.1"/>
    </source>
</evidence>
<organism evidence="1 2">
    <name type="scientific">Limosilactobacillus reuteri</name>
    <name type="common">Lactobacillus reuteri</name>
    <dbReference type="NCBI Taxonomy" id="1598"/>
    <lineage>
        <taxon>Bacteria</taxon>
        <taxon>Bacillati</taxon>
        <taxon>Bacillota</taxon>
        <taxon>Bacilli</taxon>
        <taxon>Lactobacillales</taxon>
        <taxon>Lactobacillaceae</taxon>
        <taxon>Limosilactobacillus</taxon>
    </lineage>
</organism>
<dbReference type="AlphaFoldDB" id="A0A6A8DWY5"/>
<gene>
    <name evidence="1" type="ORF">GIX79_04645</name>
</gene>
<dbReference type="Proteomes" id="UP000452188">
    <property type="component" value="Unassembled WGS sequence"/>
</dbReference>